<proteinExistence type="predicted"/>
<evidence type="ECO:0000313" key="2">
    <source>
        <dbReference type="EMBL" id="TFY56098.1"/>
    </source>
</evidence>
<feature type="region of interest" description="Disordered" evidence="1">
    <location>
        <begin position="574"/>
        <end position="604"/>
    </location>
</feature>
<evidence type="ECO:0000313" key="3">
    <source>
        <dbReference type="Proteomes" id="UP000298327"/>
    </source>
</evidence>
<accession>A0A4Y9Y2E5</accession>
<gene>
    <name evidence="2" type="ORF">EVG20_g9065</name>
</gene>
<dbReference type="AlphaFoldDB" id="A0A4Y9Y2E5"/>
<evidence type="ECO:0000256" key="1">
    <source>
        <dbReference type="SAM" id="MobiDB-lite"/>
    </source>
</evidence>
<dbReference type="OrthoDB" id="3172239at2759"/>
<name>A0A4Y9Y2E5_9AGAM</name>
<dbReference type="Proteomes" id="UP000298327">
    <property type="component" value="Unassembled WGS sequence"/>
</dbReference>
<organism evidence="2 3">
    <name type="scientific">Dentipellis fragilis</name>
    <dbReference type="NCBI Taxonomy" id="205917"/>
    <lineage>
        <taxon>Eukaryota</taxon>
        <taxon>Fungi</taxon>
        <taxon>Dikarya</taxon>
        <taxon>Basidiomycota</taxon>
        <taxon>Agaricomycotina</taxon>
        <taxon>Agaricomycetes</taxon>
        <taxon>Russulales</taxon>
        <taxon>Hericiaceae</taxon>
        <taxon>Dentipellis</taxon>
    </lineage>
</organism>
<keyword evidence="3" id="KW-1185">Reference proteome</keyword>
<reference evidence="2 3" key="1">
    <citation type="submission" date="2019-02" db="EMBL/GenBank/DDBJ databases">
        <title>Genome sequencing of the rare red list fungi Dentipellis fragilis.</title>
        <authorList>
            <person name="Buettner E."/>
            <person name="Kellner H."/>
        </authorList>
    </citation>
    <scope>NUCLEOTIDE SEQUENCE [LARGE SCALE GENOMIC DNA]</scope>
    <source>
        <strain evidence="2 3">DSM 105465</strain>
    </source>
</reference>
<protein>
    <submittedName>
        <fullName evidence="2">Uncharacterized protein</fullName>
    </submittedName>
</protein>
<dbReference type="EMBL" id="SEOQ01000857">
    <property type="protein sequence ID" value="TFY56098.1"/>
    <property type="molecule type" value="Genomic_DNA"/>
</dbReference>
<sequence length="604" mass="66684">MDAERLQHGHGTAADAIGGQDLLDTSGEVEAEPEPEPVDLVVSSHQSHHSISPATQLPVEVLACIFDALRVLEPSKTLPLVHYLPATRYSPSYIMGWMKVAHVCGRWRDAALAFACLWSDINFNLSPEWRDEILCRSRMAPIRMDLYRNDFNRPEIRDILSQHLNHTRQLTLRADIQRLTPIIPSLSCEAPLLEQASLSTEMDFGIGPSLPRDLFGQHAPRLRHLVLQHLTIMWPSLNFNILTYLEINQCSTLLNVPAPLVNTNSEAPSNDYAEFLGAIQRLPTLEILVLKHAMPSLPPTATLETPYGSVTCLSRLQKLVLTDDVLACALFLRYVNMPSTAQQQIHCDLDAGRPIDLIFPWLKSKVSASSGIRRLSFLDQLAGIHLLGWDESFHNIDTSFLGDDPTTSPLFDLTITLSGSGSTRLFAPSICGVLPLEDLEELSIHTYEDNWDVQHWFDAFHGLNNVTQVQVGLPACASSFCDAFSMVNVSHNQDEDGPVADQQGVEPLFPSLDTLMLVEVPLWDNNCFFSAELPMLLEDRNTFREFNTLILVACDPGGETLAVLRSVVPEVLWDEDPGGGSMSDTIDGSDGSGSDGGSSDDDDG</sequence>
<feature type="region of interest" description="Disordered" evidence="1">
    <location>
        <begin position="1"/>
        <end position="21"/>
    </location>
</feature>
<comment type="caution">
    <text evidence="2">The sequence shown here is derived from an EMBL/GenBank/DDBJ whole genome shotgun (WGS) entry which is preliminary data.</text>
</comment>